<dbReference type="AlphaFoldDB" id="X0VB73"/>
<dbReference type="PANTHER" id="PTHR47961">
    <property type="entry name" value="DNA POLYMERASE THETA, PUTATIVE (AFU_ORTHOLOGUE AFUA_1G05260)-RELATED"/>
    <property type="match status" value="1"/>
</dbReference>
<gene>
    <name evidence="6" type="ORF">S01H1_50441</name>
</gene>
<dbReference type="GO" id="GO:0005524">
    <property type="term" value="F:ATP binding"/>
    <property type="evidence" value="ECO:0007669"/>
    <property type="project" value="UniProtKB-KW"/>
</dbReference>
<evidence type="ECO:0000259" key="5">
    <source>
        <dbReference type="PROSITE" id="PS51192"/>
    </source>
</evidence>
<protein>
    <recommendedName>
        <fullName evidence="5">Helicase ATP-binding domain-containing protein</fullName>
    </recommendedName>
</protein>
<dbReference type="InterPro" id="IPR014001">
    <property type="entry name" value="Helicase_ATP-bd"/>
</dbReference>
<sequence length="261" mass="29467">AVILDTLANRPAIKLAERRTLLDVGYSDRLPFPLYQDWMKRSIEHSIELSSDKSLDVNKFQCRFWNSVNTHDWISLSAPTSAGKSFIIGRWLAEYLKEHSKTTVVYIVPTRALIQQVQRDIGNILDSEQVEHVAVEILPLPSSLQAGKSNLFVFTQERLHVLLAAFDNNICVDLLIVDEAQKIGDNYRGVLLQQAIEAIACRNPQCKIIFASPMTKNPGILLEDAPVGISQDTIESEDTMVNQNLIWLTQVPRQSLSWNVE</sequence>
<evidence type="ECO:0000256" key="2">
    <source>
        <dbReference type="ARBA" id="ARBA00022801"/>
    </source>
</evidence>
<keyword evidence="2" id="KW-0378">Hydrolase</keyword>
<keyword evidence="4" id="KW-0067">ATP-binding</keyword>
<evidence type="ECO:0000256" key="3">
    <source>
        <dbReference type="ARBA" id="ARBA00022806"/>
    </source>
</evidence>
<dbReference type="GO" id="GO:0003676">
    <property type="term" value="F:nucleic acid binding"/>
    <property type="evidence" value="ECO:0007669"/>
    <property type="project" value="InterPro"/>
</dbReference>
<dbReference type="InterPro" id="IPR027417">
    <property type="entry name" value="P-loop_NTPase"/>
</dbReference>
<evidence type="ECO:0000313" key="6">
    <source>
        <dbReference type="EMBL" id="GAG15510.1"/>
    </source>
</evidence>
<evidence type="ECO:0000256" key="4">
    <source>
        <dbReference type="ARBA" id="ARBA00022840"/>
    </source>
</evidence>
<dbReference type="GO" id="GO:0016787">
    <property type="term" value="F:hydrolase activity"/>
    <property type="evidence" value="ECO:0007669"/>
    <property type="project" value="UniProtKB-KW"/>
</dbReference>
<proteinExistence type="predicted"/>
<dbReference type="Pfam" id="PF00270">
    <property type="entry name" value="DEAD"/>
    <property type="match status" value="1"/>
</dbReference>
<dbReference type="PANTHER" id="PTHR47961:SF6">
    <property type="entry name" value="DNA-DIRECTED DNA POLYMERASE"/>
    <property type="match status" value="1"/>
</dbReference>
<dbReference type="PROSITE" id="PS51192">
    <property type="entry name" value="HELICASE_ATP_BIND_1"/>
    <property type="match status" value="1"/>
</dbReference>
<organism evidence="6">
    <name type="scientific">marine sediment metagenome</name>
    <dbReference type="NCBI Taxonomy" id="412755"/>
    <lineage>
        <taxon>unclassified sequences</taxon>
        <taxon>metagenomes</taxon>
        <taxon>ecological metagenomes</taxon>
    </lineage>
</organism>
<reference evidence="6" key="1">
    <citation type="journal article" date="2014" name="Front. Microbiol.">
        <title>High frequency of phylogenetically diverse reductive dehalogenase-homologous genes in deep subseafloor sedimentary metagenomes.</title>
        <authorList>
            <person name="Kawai M."/>
            <person name="Futagami T."/>
            <person name="Toyoda A."/>
            <person name="Takaki Y."/>
            <person name="Nishi S."/>
            <person name="Hori S."/>
            <person name="Arai W."/>
            <person name="Tsubouchi T."/>
            <person name="Morono Y."/>
            <person name="Uchiyama I."/>
            <person name="Ito T."/>
            <person name="Fujiyama A."/>
            <person name="Inagaki F."/>
            <person name="Takami H."/>
        </authorList>
    </citation>
    <scope>NUCLEOTIDE SEQUENCE</scope>
    <source>
        <strain evidence="6">Expedition CK06-06</strain>
    </source>
</reference>
<feature type="non-terminal residue" evidence="6">
    <location>
        <position position="1"/>
    </location>
</feature>
<accession>X0VB73</accession>
<feature type="non-terminal residue" evidence="6">
    <location>
        <position position="261"/>
    </location>
</feature>
<evidence type="ECO:0000256" key="1">
    <source>
        <dbReference type="ARBA" id="ARBA00022741"/>
    </source>
</evidence>
<name>X0VB73_9ZZZZ</name>
<feature type="domain" description="Helicase ATP-binding" evidence="5">
    <location>
        <begin position="65"/>
        <end position="212"/>
    </location>
</feature>
<dbReference type="InterPro" id="IPR011545">
    <property type="entry name" value="DEAD/DEAH_box_helicase_dom"/>
</dbReference>
<comment type="caution">
    <text evidence="6">The sequence shown here is derived from an EMBL/GenBank/DDBJ whole genome shotgun (WGS) entry which is preliminary data.</text>
</comment>
<dbReference type="GO" id="GO:0004386">
    <property type="term" value="F:helicase activity"/>
    <property type="evidence" value="ECO:0007669"/>
    <property type="project" value="UniProtKB-KW"/>
</dbReference>
<keyword evidence="1" id="KW-0547">Nucleotide-binding</keyword>
<keyword evidence="3" id="KW-0347">Helicase</keyword>
<dbReference type="SUPFAM" id="SSF52540">
    <property type="entry name" value="P-loop containing nucleoside triphosphate hydrolases"/>
    <property type="match status" value="1"/>
</dbReference>
<dbReference type="SMART" id="SM00487">
    <property type="entry name" value="DEXDc"/>
    <property type="match status" value="1"/>
</dbReference>
<dbReference type="Gene3D" id="3.40.50.300">
    <property type="entry name" value="P-loop containing nucleotide triphosphate hydrolases"/>
    <property type="match status" value="1"/>
</dbReference>
<dbReference type="InterPro" id="IPR050474">
    <property type="entry name" value="Hel308_SKI2-like"/>
</dbReference>
<dbReference type="EMBL" id="BARS01032501">
    <property type="protein sequence ID" value="GAG15510.1"/>
    <property type="molecule type" value="Genomic_DNA"/>
</dbReference>